<evidence type="ECO:0000313" key="1">
    <source>
        <dbReference type="EMBL" id="KAF8904761.1"/>
    </source>
</evidence>
<dbReference type="Proteomes" id="UP000724874">
    <property type="component" value="Unassembled WGS sequence"/>
</dbReference>
<dbReference type="InterPro" id="IPR036537">
    <property type="entry name" value="Adaptor_Cbl_N_dom_sf"/>
</dbReference>
<evidence type="ECO:0008006" key="3">
    <source>
        <dbReference type="Google" id="ProtNLM"/>
    </source>
</evidence>
<reference evidence="1" key="1">
    <citation type="submission" date="2020-11" db="EMBL/GenBank/DDBJ databases">
        <authorList>
            <consortium name="DOE Joint Genome Institute"/>
            <person name="Ahrendt S."/>
            <person name="Riley R."/>
            <person name="Andreopoulos W."/>
            <person name="LaButti K."/>
            <person name="Pangilinan J."/>
            <person name="Ruiz-duenas F.J."/>
            <person name="Barrasa J.M."/>
            <person name="Sanchez-Garcia M."/>
            <person name="Camarero S."/>
            <person name="Miyauchi S."/>
            <person name="Serrano A."/>
            <person name="Linde D."/>
            <person name="Babiker R."/>
            <person name="Drula E."/>
            <person name="Ayuso-Fernandez I."/>
            <person name="Pacheco R."/>
            <person name="Padilla G."/>
            <person name="Ferreira P."/>
            <person name="Barriuso J."/>
            <person name="Kellner H."/>
            <person name="Castanera R."/>
            <person name="Alfaro M."/>
            <person name="Ramirez L."/>
            <person name="Pisabarro A.G."/>
            <person name="Kuo A."/>
            <person name="Tritt A."/>
            <person name="Lipzen A."/>
            <person name="He G."/>
            <person name="Yan M."/>
            <person name="Ng V."/>
            <person name="Cullen D."/>
            <person name="Martin F."/>
            <person name="Rosso M.-N."/>
            <person name="Henrissat B."/>
            <person name="Hibbett D."/>
            <person name="Martinez A.T."/>
            <person name="Grigoriev I.V."/>
        </authorList>
    </citation>
    <scope>NUCLEOTIDE SEQUENCE</scope>
    <source>
        <strain evidence="1">AH 44721</strain>
    </source>
</reference>
<evidence type="ECO:0000313" key="2">
    <source>
        <dbReference type="Proteomes" id="UP000724874"/>
    </source>
</evidence>
<dbReference type="InterPro" id="IPR059179">
    <property type="entry name" value="MLKL-like_MCAfunc"/>
</dbReference>
<keyword evidence="2" id="KW-1185">Reference proteome</keyword>
<dbReference type="Gene3D" id="1.20.930.20">
    <property type="entry name" value="Adaptor protein Cbl, N-terminal domain"/>
    <property type="match status" value="1"/>
</dbReference>
<dbReference type="AlphaFoldDB" id="A0A9P5NUS8"/>
<protein>
    <recommendedName>
        <fullName evidence="3">Protein kinase domain-containing protein</fullName>
    </recommendedName>
</protein>
<dbReference type="OrthoDB" id="3268478at2759"/>
<name>A0A9P5NUS8_GYMJU</name>
<accession>A0A9P5NUS8</accession>
<organism evidence="1 2">
    <name type="scientific">Gymnopilus junonius</name>
    <name type="common">Spectacular rustgill mushroom</name>
    <name type="synonym">Gymnopilus spectabilis subsp. junonius</name>
    <dbReference type="NCBI Taxonomy" id="109634"/>
    <lineage>
        <taxon>Eukaryota</taxon>
        <taxon>Fungi</taxon>
        <taxon>Dikarya</taxon>
        <taxon>Basidiomycota</taxon>
        <taxon>Agaricomycotina</taxon>
        <taxon>Agaricomycetes</taxon>
        <taxon>Agaricomycetidae</taxon>
        <taxon>Agaricales</taxon>
        <taxon>Agaricineae</taxon>
        <taxon>Hymenogastraceae</taxon>
        <taxon>Gymnopilus</taxon>
    </lineage>
</organism>
<gene>
    <name evidence="1" type="ORF">CPB84DRAFT_655171</name>
</gene>
<comment type="caution">
    <text evidence="1">The sequence shown here is derived from an EMBL/GenBank/DDBJ whole genome shotgun (WGS) entry which is preliminary data.</text>
</comment>
<proteinExistence type="predicted"/>
<dbReference type="EMBL" id="JADNYJ010000025">
    <property type="protein sequence ID" value="KAF8904761.1"/>
    <property type="molecule type" value="Genomic_DNA"/>
</dbReference>
<sequence length="374" mass="41659">MIHLTGCPRFNQLRNAPSNIMPLLSSPAGLVPNTISSTALDVTGRTVELLNTFGDVTPIVPLKTICGVALIIINTVKQLRKLKDDNQNLATRTAELAIAIATECSANGHLSSEQKQKCDRLLEALEEIKTFMQLQRDVGRFKRYLKMTEFQDSIVAYNQKLDDCGRLFSITSIMEIQRLISSEAIINRSSLATLSLTINSNIEKVAKTMESGHKDVRSDLKDLASRFDLVLGSKDVSEVTNDDDGFRVLRPDQLILGRSLRTLSNAHIYRGKFTTEGGFTKSVVKSYNPTRQGREEFKDALKFWKKNFHPNLHRLLGHSTMSAPSPFLLFPDYASLDVPGYMLKQLDAGEVTSFVSTARLLHGVAVHSFLFPSK</sequence>
<dbReference type="CDD" id="cd21037">
    <property type="entry name" value="MLKL_NTD"/>
    <property type="match status" value="1"/>
</dbReference>
<dbReference type="GO" id="GO:0007166">
    <property type="term" value="P:cell surface receptor signaling pathway"/>
    <property type="evidence" value="ECO:0007669"/>
    <property type="project" value="InterPro"/>
</dbReference>